<evidence type="ECO:0000256" key="1">
    <source>
        <dbReference type="SAM" id="MobiDB-lite"/>
    </source>
</evidence>
<evidence type="ECO:0000313" key="2">
    <source>
        <dbReference type="EMBL" id="CAE0825937.1"/>
    </source>
</evidence>
<feature type="compositionally biased region" description="Basic and acidic residues" evidence="1">
    <location>
        <begin position="204"/>
        <end position="216"/>
    </location>
</feature>
<name>A0A7S4G5G6_9EUGL</name>
<gene>
    <name evidence="2" type="ORF">EGYM00163_LOCUS37189</name>
</gene>
<feature type="compositionally biased region" description="Acidic residues" evidence="1">
    <location>
        <begin position="223"/>
        <end position="235"/>
    </location>
</feature>
<feature type="compositionally biased region" description="Basic residues" evidence="1">
    <location>
        <begin position="243"/>
        <end position="252"/>
    </location>
</feature>
<accession>A0A7S4G5G6</accession>
<dbReference type="InterPro" id="IPR013906">
    <property type="entry name" value="eIF3j"/>
</dbReference>
<organism evidence="2">
    <name type="scientific">Eutreptiella gymnastica</name>
    <dbReference type="NCBI Taxonomy" id="73025"/>
    <lineage>
        <taxon>Eukaryota</taxon>
        <taxon>Discoba</taxon>
        <taxon>Euglenozoa</taxon>
        <taxon>Euglenida</taxon>
        <taxon>Spirocuta</taxon>
        <taxon>Euglenophyceae</taxon>
        <taxon>Eutreptiales</taxon>
        <taxon>Eutreptiaceae</taxon>
        <taxon>Eutreptiella</taxon>
    </lineage>
</organism>
<dbReference type="Gene3D" id="1.10.246.60">
    <property type="entry name" value="Eukaryotic translation initiation factor 3 like domains"/>
    <property type="match status" value="1"/>
</dbReference>
<protein>
    <submittedName>
        <fullName evidence="2">Uncharacterized protein</fullName>
    </submittedName>
</protein>
<dbReference type="EMBL" id="HBJA01107608">
    <property type="protein sequence ID" value="CAE0825937.1"/>
    <property type="molecule type" value="Transcribed_RNA"/>
</dbReference>
<dbReference type="InterPro" id="IPR023194">
    <property type="entry name" value="eIF3-like_dom_sf"/>
</dbReference>
<reference evidence="2" key="1">
    <citation type="submission" date="2021-01" db="EMBL/GenBank/DDBJ databases">
        <authorList>
            <person name="Corre E."/>
            <person name="Pelletier E."/>
            <person name="Niang G."/>
            <person name="Scheremetjew M."/>
            <person name="Finn R."/>
            <person name="Kale V."/>
            <person name="Holt S."/>
            <person name="Cochrane G."/>
            <person name="Meng A."/>
            <person name="Brown T."/>
            <person name="Cohen L."/>
        </authorList>
    </citation>
    <scope>NUCLEOTIDE SEQUENCE</scope>
    <source>
        <strain evidence="2">CCMP1594</strain>
    </source>
</reference>
<dbReference type="GO" id="GO:0005852">
    <property type="term" value="C:eukaryotic translation initiation factor 3 complex"/>
    <property type="evidence" value="ECO:0007669"/>
    <property type="project" value="InterPro"/>
</dbReference>
<sequence>MVDKHSHIELYEPKNDGDWQDFAQAVGAQINRLKFGEKTMDNVDFMGLLLEQACQDLDAADLQALNNGMVAIVNEALEAQKKEQGKKNTKNKKLAKCNIDGDDDDYYYEDHSQGNKPMSAADFEEEPQGPVVAAEDQIDAADFFKAKAKTNTKSKGGGAAGKGKDKKKGGVDQAELQAMMAAQMGRMGLAKPAAKPTAAQQSAAEKEAKEKEEMKRRMLAQMQEEEEEEEEEPSPEEMNPNAKIKKKKAANF</sequence>
<proteinExistence type="predicted"/>
<dbReference type="GO" id="GO:0003743">
    <property type="term" value="F:translation initiation factor activity"/>
    <property type="evidence" value="ECO:0007669"/>
    <property type="project" value="InterPro"/>
</dbReference>
<feature type="compositionally biased region" description="Low complexity" evidence="1">
    <location>
        <begin position="173"/>
        <end position="203"/>
    </location>
</feature>
<dbReference type="Pfam" id="PF08597">
    <property type="entry name" value="eIF3_subunit"/>
    <property type="match status" value="1"/>
</dbReference>
<feature type="region of interest" description="Disordered" evidence="1">
    <location>
        <begin position="150"/>
        <end position="252"/>
    </location>
</feature>
<dbReference type="AlphaFoldDB" id="A0A7S4G5G6"/>